<dbReference type="Proteomes" id="UP001221189">
    <property type="component" value="Unassembled WGS sequence"/>
</dbReference>
<sequence>MKSVFKLPEALVWLSDKTGREWSDSELFEVVCKLHLTLRAAPPRDAKTKVHECVNGEGVIEKDFGIGYFPSMGWRMAVVHPSDVQILWMTGEAETQSAVNDSGVNGPTEELLKQGADFVGSQIERWFFTKPVRVTRDTVYATKWTLEQILEYHCDTAPESQPPEVDADLPMKSAPAKREPVLGSGAMRAVFGHLPGVPKQGFSDVPKWLGKPHILVARREAPIEHEWNPVAFAKMMMNERGITYQTLNNLFLYQAVLKPFLRTWQEANREPNAFGM</sequence>
<evidence type="ECO:0000313" key="2">
    <source>
        <dbReference type="Proteomes" id="UP001221189"/>
    </source>
</evidence>
<protein>
    <submittedName>
        <fullName evidence="1">Uncharacterized protein</fullName>
    </submittedName>
</protein>
<accession>A0ABT5K9M0</accession>
<reference evidence="1 2" key="1">
    <citation type="submission" date="2022-10" db="EMBL/GenBank/DDBJ databases">
        <title>Paucibacter sp. hw1 Genome sequencing.</title>
        <authorList>
            <person name="Park S."/>
        </authorList>
    </citation>
    <scope>NUCLEOTIDE SEQUENCE [LARGE SCALE GENOMIC DNA]</scope>
    <source>
        <strain evidence="2">hw1</strain>
    </source>
</reference>
<organism evidence="1 2">
    <name type="scientific">Roseateles albus</name>
    <dbReference type="NCBI Taxonomy" id="2987525"/>
    <lineage>
        <taxon>Bacteria</taxon>
        <taxon>Pseudomonadati</taxon>
        <taxon>Pseudomonadota</taxon>
        <taxon>Betaproteobacteria</taxon>
        <taxon>Burkholderiales</taxon>
        <taxon>Sphaerotilaceae</taxon>
        <taxon>Roseateles</taxon>
    </lineage>
</organism>
<dbReference type="RefSeq" id="WP_273599070.1">
    <property type="nucleotide sequence ID" value="NZ_JAQQXT010000002.1"/>
</dbReference>
<proteinExistence type="predicted"/>
<gene>
    <name evidence="1" type="ORF">PRZ03_03615</name>
</gene>
<name>A0ABT5K9M0_9BURK</name>
<comment type="caution">
    <text evidence="1">The sequence shown here is derived from an EMBL/GenBank/DDBJ whole genome shotgun (WGS) entry which is preliminary data.</text>
</comment>
<evidence type="ECO:0000313" key="1">
    <source>
        <dbReference type="EMBL" id="MDC8770649.1"/>
    </source>
</evidence>
<dbReference type="EMBL" id="JAQQXT010000002">
    <property type="protein sequence ID" value="MDC8770649.1"/>
    <property type="molecule type" value="Genomic_DNA"/>
</dbReference>
<keyword evidence="2" id="KW-1185">Reference proteome</keyword>